<name>A0A484KUC5_9ASTE</name>
<organism evidence="9 10">
    <name type="scientific">Cuscuta campestris</name>
    <dbReference type="NCBI Taxonomy" id="132261"/>
    <lineage>
        <taxon>Eukaryota</taxon>
        <taxon>Viridiplantae</taxon>
        <taxon>Streptophyta</taxon>
        <taxon>Embryophyta</taxon>
        <taxon>Tracheophyta</taxon>
        <taxon>Spermatophyta</taxon>
        <taxon>Magnoliopsida</taxon>
        <taxon>eudicotyledons</taxon>
        <taxon>Gunneridae</taxon>
        <taxon>Pentapetalae</taxon>
        <taxon>asterids</taxon>
        <taxon>lamiids</taxon>
        <taxon>Solanales</taxon>
        <taxon>Convolvulaceae</taxon>
        <taxon>Cuscuteae</taxon>
        <taxon>Cuscuta</taxon>
        <taxon>Cuscuta subgen. Grammica</taxon>
        <taxon>Cuscuta sect. Cleistogrammica</taxon>
    </lineage>
</organism>
<dbReference type="PANTHER" id="PTHR23511:SF5">
    <property type="entry name" value="MAJOR FACILITATOR-TYPE TRANSPORTER HXNZ-RELATED"/>
    <property type="match status" value="1"/>
</dbReference>
<evidence type="ECO:0000256" key="7">
    <source>
        <dbReference type="SAM" id="Phobius"/>
    </source>
</evidence>
<evidence type="ECO:0000313" key="10">
    <source>
        <dbReference type="Proteomes" id="UP000595140"/>
    </source>
</evidence>
<feature type="transmembrane region" description="Helical" evidence="7">
    <location>
        <begin position="47"/>
        <end position="68"/>
    </location>
</feature>
<dbReference type="GO" id="GO:0016020">
    <property type="term" value="C:membrane"/>
    <property type="evidence" value="ECO:0007669"/>
    <property type="project" value="UniProtKB-SubCell"/>
</dbReference>
<evidence type="ECO:0000259" key="8">
    <source>
        <dbReference type="PROSITE" id="PS50850"/>
    </source>
</evidence>
<gene>
    <name evidence="9" type="ORF">CCAM_LOCUS10686</name>
</gene>
<evidence type="ECO:0000313" key="9">
    <source>
        <dbReference type="EMBL" id="VFQ68910.1"/>
    </source>
</evidence>
<dbReference type="Proteomes" id="UP000595140">
    <property type="component" value="Unassembled WGS sequence"/>
</dbReference>
<reference evidence="9 10" key="1">
    <citation type="submission" date="2018-04" db="EMBL/GenBank/DDBJ databases">
        <authorList>
            <person name="Vogel A."/>
        </authorList>
    </citation>
    <scope>NUCLEOTIDE SEQUENCE [LARGE SCALE GENOMIC DNA]</scope>
</reference>
<dbReference type="EMBL" id="OOIL02000747">
    <property type="protein sequence ID" value="VFQ68910.1"/>
    <property type="molecule type" value="Genomic_DNA"/>
</dbReference>
<dbReference type="PANTHER" id="PTHR23511">
    <property type="entry name" value="SYNAPTIC VESICLE GLYCOPROTEIN 2"/>
    <property type="match status" value="1"/>
</dbReference>
<evidence type="ECO:0000256" key="2">
    <source>
        <dbReference type="ARBA" id="ARBA00022448"/>
    </source>
</evidence>
<protein>
    <recommendedName>
        <fullName evidence="8">Major facilitator superfamily (MFS) profile domain-containing protein</fullName>
    </recommendedName>
</protein>
<evidence type="ECO:0000256" key="4">
    <source>
        <dbReference type="ARBA" id="ARBA00022989"/>
    </source>
</evidence>
<keyword evidence="5 7" id="KW-0472">Membrane</keyword>
<dbReference type="OrthoDB" id="4139357at2759"/>
<evidence type="ECO:0000256" key="3">
    <source>
        <dbReference type="ARBA" id="ARBA00022692"/>
    </source>
</evidence>
<evidence type="ECO:0000256" key="6">
    <source>
        <dbReference type="ARBA" id="ARBA00044504"/>
    </source>
</evidence>
<dbReference type="GO" id="GO:0022857">
    <property type="term" value="F:transmembrane transporter activity"/>
    <property type="evidence" value="ECO:0007669"/>
    <property type="project" value="InterPro"/>
</dbReference>
<feature type="domain" description="Major facilitator superfamily (MFS) profile" evidence="8">
    <location>
        <begin position="1"/>
        <end position="71"/>
    </location>
</feature>
<evidence type="ECO:0000256" key="1">
    <source>
        <dbReference type="ARBA" id="ARBA00004141"/>
    </source>
</evidence>
<comment type="subcellular location">
    <subcellularLocation>
        <location evidence="1">Membrane</location>
        <topology evidence="1">Multi-pass membrane protein</topology>
    </subcellularLocation>
</comment>
<proteinExistence type="inferred from homology"/>
<sequence length="91" mass="9715">MVPILVQVYPTTVRSTGFGIASSVGRIGGIVCPIVAVGLIHGCHQTLAIWLFEFVIFVSGVCAILFPFETKGRGLNDKLPSTNVENAVEIK</sequence>
<dbReference type="SUPFAM" id="SSF103473">
    <property type="entry name" value="MFS general substrate transporter"/>
    <property type="match status" value="1"/>
</dbReference>
<dbReference type="InterPro" id="IPR036259">
    <property type="entry name" value="MFS_trans_sf"/>
</dbReference>
<keyword evidence="4 7" id="KW-1133">Transmembrane helix</keyword>
<evidence type="ECO:0000256" key="5">
    <source>
        <dbReference type="ARBA" id="ARBA00023136"/>
    </source>
</evidence>
<keyword evidence="2" id="KW-0813">Transport</keyword>
<comment type="similarity">
    <text evidence="6">Belongs to the major facilitator superfamily. Phosphate:H(+) symporter (TC 2.A.1.9) family.</text>
</comment>
<keyword evidence="3 7" id="KW-0812">Transmembrane</keyword>
<dbReference type="PROSITE" id="PS50850">
    <property type="entry name" value="MFS"/>
    <property type="match status" value="1"/>
</dbReference>
<keyword evidence="10" id="KW-1185">Reference proteome</keyword>
<accession>A0A484KUC5</accession>
<dbReference type="AlphaFoldDB" id="A0A484KUC5"/>
<feature type="transmembrane region" description="Helical" evidence="7">
    <location>
        <begin position="20"/>
        <end position="40"/>
    </location>
</feature>
<dbReference type="Gene3D" id="1.20.1250.20">
    <property type="entry name" value="MFS general substrate transporter like domains"/>
    <property type="match status" value="1"/>
</dbReference>
<dbReference type="InterPro" id="IPR020846">
    <property type="entry name" value="MFS_dom"/>
</dbReference>